<sequence length="569" mass="66797">MQHKDGVIPSMRQIMIQPLSNKFQSRDFPELLQYFVSNVDTKKNLQSFDIYSVSNSWGSKSKHYGNVPSDEKVLQKKAVQFKNEESKEYFVNLCTYWYEQMDDSSSSTNALRKNFGNKNVSYNSSHNAIVSQSVRNDCITYHWLAHNMVQFMIQNNLQTPLGDAVKSLRTLQQYLKANRPNSHRYWHYIQFLDLIEKYMFDIYNGSTSLRTYHWICALSPQSNDSNNNVVMFFIGNRKMCELFFNRDLRPLIVEQCSKHLFSQAPLIYHATEHVLYVFARFHKTCSNTSDGNDVTEKHIAAYEALNQGLYHLCHALLLCKDSNALCGVKDWFLKKLTPKSDTLAQMKWFDLTWIQGMICQANEQLDDAIVHYQQFMSNCKAKEQSSSIYSDYLFQKCAQLMYQVNPTKYSFFFFFNFFQKFILFYFILFYLKCHFGLMNWAKLNEILMDLSDTFELQSKSMNESLRLFDKYELKQANDLLSQWEIDSTINPIKGNVDISQCDKLYDLTNKYHLQSLLYLHELEALHDNKNNQKEVLIQKLRNSIKHTKVILKDPLKVASHGSFQVSAIL</sequence>
<organism evidence="2 3">
    <name type="scientific">Reticulomyxa filosa</name>
    <dbReference type="NCBI Taxonomy" id="46433"/>
    <lineage>
        <taxon>Eukaryota</taxon>
        <taxon>Sar</taxon>
        <taxon>Rhizaria</taxon>
        <taxon>Retaria</taxon>
        <taxon>Foraminifera</taxon>
        <taxon>Monothalamids</taxon>
        <taxon>Reticulomyxidae</taxon>
        <taxon>Reticulomyxa</taxon>
    </lineage>
</organism>
<name>X6LI39_RETFI</name>
<evidence type="ECO:0000256" key="1">
    <source>
        <dbReference type="SAM" id="Phobius"/>
    </source>
</evidence>
<keyword evidence="1" id="KW-0472">Membrane</keyword>
<accession>X6LI39</accession>
<gene>
    <name evidence="2" type="ORF">RFI_36159</name>
</gene>
<protein>
    <submittedName>
        <fullName evidence="2">Uncharacterized protein</fullName>
    </submittedName>
</protein>
<keyword evidence="3" id="KW-1185">Reference proteome</keyword>
<evidence type="ECO:0000313" key="2">
    <source>
        <dbReference type="EMBL" id="ETO01284.1"/>
    </source>
</evidence>
<feature type="transmembrane region" description="Helical" evidence="1">
    <location>
        <begin position="409"/>
        <end position="431"/>
    </location>
</feature>
<proteinExistence type="predicted"/>
<reference evidence="2 3" key="1">
    <citation type="journal article" date="2013" name="Curr. Biol.">
        <title>The Genome of the Foraminiferan Reticulomyxa filosa.</title>
        <authorList>
            <person name="Glockner G."/>
            <person name="Hulsmann N."/>
            <person name="Schleicher M."/>
            <person name="Noegel A.A."/>
            <person name="Eichinger L."/>
            <person name="Gallinger C."/>
            <person name="Pawlowski J."/>
            <person name="Sierra R."/>
            <person name="Euteneuer U."/>
            <person name="Pillet L."/>
            <person name="Moustafa A."/>
            <person name="Platzer M."/>
            <person name="Groth M."/>
            <person name="Szafranski K."/>
            <person name="Schliwa M."/>
        </authorList>
    </citation>
    <scope>NUCLEOTIDE SEQUENCE [LARGE SCALE GENOMIC DNA]</scope>
</reference>
<comment type="caution">
    <text evidence="2">The sequence shown here is derived from an EMBL/GenBank/DDBJ whole genome shotgun (WGS) entry which is preliminary data.</text>
</comment>
<dbReference type="AlphaFoldDB" id="X6LI39"/>
<dbReference type="Proteomes" id="UP000023152">
    <property type="component" value="Unassembled WGS sequence"/>
</dbReference>
<keyword evidence="1" id="KW-0812">Transmembrane</keyword>
<dbReference type="EMBL" id="ASPP01038724">
    <property type="protein sequence ID" value="ETO01284.1"/>
    <property type="molecule type" value="Genomic_DNA"/>
</dbReference>
<evidence type="ECO:0000313" key="3">
    <source>
        <dbReference type="Proteomes" id="UP000023152"/>
    </source>
</evidence>
<keyword evidence="1" id="KW-1133">Transmembrane helix</keyword>